<reference evidence="2" key="5">
    <citation type="submission" date="2025-09" db="UniProtKB">
        <authorList>
            <consortium name="Ensembl"/>
        </authorList>
    </citation>
    <scope>IDENTIFICATION</scope>
</reference>
<proteinExistence type="predicted"/>
<reference evidence="3" key="1">
    <citation type="journal article" date="2006" name="Science">
        <title>Ancient noncoding elements conserved in the human genome.</title>
        <authorList>
            <person name="Venkatesh B."/>
            <person name="Kirkness E.F."/>
            <person name="Loh Y.H."/>
            <person name="Halpern A.L."/>
            <person name="Lee A.P."/>
            <person name="Johnson J."/>
            <person name="Dandona N."/>
            <person name="Viswanathan L.D."/>
            <person name="Tay A."/>
            <person name="Venter J.C."/>
            <person name="Strausberg R.L."/>
            <person name="Brenner S."/>
        </authorList>
    </citation>
    <scope>NUCLEOTIDE SEQUENCE [LARGE SCALE GENOMIC DNA]</scope>
</reference>
<evidence type="ECO:0000313" key="3">
    <source>
        <dbReference type="Proteomes" id="UP000314986"/>
    </source>
</evidence>
<keyword evidence="1" id="KW-1133">Transmembrane helix</keyword>
<sequence length="155" mass="17341">MQTPLFLPSYCCDQSVNASLQTSGILHQFVSLYNLNIVRPDSQYAKIALAHYYAIDVFKGNWHPQANVYFKHFLVQYGSAMDMPNLQLSHSVFSVCTVLNLFSTSTSIDELTGFLLCWSNLFDLHMAQGKCIFVVSAMANLTLTSIKFVGVLLVT</sequence>
<organism evidence="2 3">
    <name type="scientific">Callorhinchus milii</name>
    <name type="common">Ghost shark</name>
    <dbReference type="NCBI Taxonomy" id="7868"/>
    <lineage>
        <taxon>Eukaryota</taxon>
        <taxon>Metazoa</taxon>
        <taxon>Chordata</taxon>
        <taxon>Craniata</taxon>
        <taxon>Vertebrata</taxon>
        <taxon>Chondrichthyes</taxon>
        <taxon>Holocephali</taxon>
        <taxon>Chimaeriformes</taxon>
        <taxon>Callorhinchidae</taxon>
        <taxon>Callorhinchus</taxon>
    </lineage>
</organism>
<reference evidence="3" key="2">
    <citation type="journal article" date="2007" name="PLoS Biol.">
        <title>Survey sequencing and comparative analysis of the elephant shark (Callorhinchus milii) genome.</title>
        <authorList>
            <person name="Venkatesh B."/>
            <person name="Kirkness E.F."/>
            <person name="Loh Y.H."/>
            <person name="Halpern A.L."/>
            <person name="Lee A.P."/>
            <person name="Johnson J."/>
            <person name="Dandona N."/>
            <person name="Viswanathan L.D."/>
            <person name="Tay A."/>
            <person name="Venter J.C."/>
            <person name="Strausberg R.L."/>
            <person name="Brenner S."/>
        </authorList>
    </citation>
    <scope>NUCLEOTIDE SEQUENCE [LARGE SCALE GENOMIC DNA]</scope>
</reference>
<keyword evidence="3" id="KW-1185">Reference proteome</keyword>
<name>A0A4W3JQE4_CALMI</name>
<reference evidence="2" key="4">
    <citation type="submission" date="2025-08" db="UniProtKB">
        <authorList>
            <consortium name="Ensembl"/>
        </authorList>
    </citation>
    <scope>IDENTIFICATION</scope>
</reference>
<dbReference type="Proteomes" id="UP000314986">
    <property type="component" value="Unassembled WGS sequence"/>
</dbReference>
<keyword evidence="1" id="KW-0472">Membrane</keyword>
<dbReference type="Ensembl" id="ENSCMIT00000042045.1">
    <property type="protein sequence ID" value="ENSCMIP00000041456.1"/>
    <property type="gene ID" value="ENSCMIG00000017279.1"/>
</dbReference>
<dbReference type="InParanoid" id="A0A4W3JQE4"/>
<feature type="transmembrane region" description="Helical" evidence="1">
    <location>
        <begin position="131"/>
        <end position="154"/>
    </location>
</feature>
<protein>
    <submittedName>
        <fullName evidence="2">Uncharacterized protein</fullName>
    </submittedName>
</protein>
<dbReference type="AlphaFoldDB" id="A0A4W3JQE4"/>
<evidence type="ECO:0000313" key="2">
    <source>
        <dbReference type="Ensembl" id="ENSCMIP00000041456.1"/>
    </source>
</evidence>
<reference evidence="3" key="3">
    <citation type="journal article" date="2014" name="Nature">
        <title>Elephant shark genome provides unique insights into gnathostome evolution.</title>
        <authorList>
            <consortium name="International Elephant Shark Genome Sequencing Consortium"/>
            <person name="Venkatesh B."/>
            <person name="Lee A.P."/>
            <person name="Ravi V."/>
            <person name="Maurya A.K."/>
            <person name="Lian M.M."/>
            <person name="Swann J.B."/>
            <person name="Ohta Y."/>
            <person name="Flajnik M.F."/>
            <person name="Sutoh Y."/>
            <person name="Kasahara M."/>
            <person name="Hoon S."/>
            <person name="Gangu V."/>
            <person name="Roy S.W."/>
            <person name="Irimia M."/>
            <person name="Korzh V."/>
            <person name="Kondrychyn I."/>
            <person name="Lim Z.W."/>
            <person name="Tay B.H."/>
            <person name="Tohari S."/>
            <person name="Kong K.W."/>
            <person name="Ho S."/>
            <person name="Lorente-Galdos B."/>
            <person name="Quilez J."/>
            <person name="Marques-Bonet T."/>
            <person name="Raney B.J."/>
            <person name="Ingham P.W."/>
            <person name="Tay A."/>
            <person name="Hillier L.W."/>
            <person name="Minx P."/>
            <person name="Boehm T."/>
            <person name="Wilson R.K."/>
            <person name="Brenner S."/>
            <person name="Warren W.C."/>
        </authorList>
    </citation>
    <scope>NUCLEOTIDE SEQUENCE [LARGE SCALE GENOMIC DNA]</scope>
</reference>
<accession>A0A4W3JQE4</accession>
<keyword evidence="1" id="KW-0812">Transmembrane</keyword>
<evidence type="ECO:0000256" key="1">
    <source>
        <dbReference type="SAM" id="Phobius"/>
    </source>
</evidence>